<dbReference type="Pfam" id="PF01368">
    <property type="entry name" value="DHH"/>
    <property type="match status" value="1"/>
</dbReference>
<dbReference type="GO" id="GO:0003676">
    <property type="term" value="F:nucleic acid binding"/>
    <property type="evidence" value="ECO:0007669"/>
    <property type="project" value="InterPro"/>
</dbReference>
<feature type="domain" description="DDH" evidence="7">
    <location>
        <begin position="82"/>
        <end position="234"/>
    </location>
</feature>
<keyword evidence="6" id="KW-0175">Coiled coil</keyword>
<accession>A0A6P2D507</accession>
<evidence type="ECO:0000256" key="3">
    <source>
        <dbReference type="ARBA" id="ARBA00022722"/>
    </source>
</evidence>
<reference evidence="10 11" key="1">
    <citation type="submission" date="2019-05" db="EMBL/GenBank/DDBJ databases">
        <authorList>
            <consortium name="Science for Life Laboratories"/>
        </authorList>
    </citation>
    <scope>NUCLEOTIDE SEQUENCE [LARGE SCALE GENOMIC DNA]</scope>
    <source>
        <strain evidence="10">Soil9</strain>
    </source>
</reference>
<evidence type="ECO:0000259" key="7">
    <source>
        <dbReference type="Pfam" id="PF01368"/>
    </source>
</evidence>
<dbReference type="InterPro" id="IPR038763">
    <property type="entry name" value="DHH_sf"/>
</dbReference>
<evidence type="ECO:0000256" key="6">
    <source>
        <dbReference type="SAM" id="Coils"/>
    </source>
</evidence>
<dbReference type="PANTHER" id="PTHR30255">
    <property type="entry name" value="SINGLE-STRANDED-DNA-SPECIFIC EXONUCLEASE RECJ"/>
    <property type="match status" value="1"/>
</dbReference>
<organism evidence="10 11">
    <name type="scientific">Gemmata massiliana</name>
    <dbReference type="NCBI Taxonomy" id="1210884"/>
    <lineage>
        <taxon>Bacteria</taxon>
        <taxon>Pseudomonadati</taxon>
        <taxon>Planctomycetota</taxon>
        <taxon>Planctomycetia</taxon>
        <taxon>Gemmatales</taxon>
        <taxon>Gemmataceae</taxon>
        <taxon>Gemmata</taxon>
    </lineage>
</organism>
<proteinExistence type="inferred from homology"/>
<dbReference type="Gene3D" id="3.90.1640.30">
    <property type="match status" value="1"/>
</dbReference>
<dbReference type="Gene3D" id="3.10.310.30">
    <property type="match status" value="1"/>
</dbReference>
<dbReference type="Proteomes" id="UP000464178">
    <property type="component" value="Chromosome"/>
</dbReference>
<evidence type="ECO:0000256" key="2">
    <source>
        <dbReference type="ARBA" id="ARBA00019841"/>
    </source>
</evidence>
<sequence length="592" mass="63554">MARAEKQWHLLPSDSTATNRLAGAARVSSVVAQLLINRGVRDAAAARRFLDTPLGGLLPPMALPGVRDAADRIARAIADKRRICIYGDYDVDGVTGTSVLLRVLNKLGADVQFHVPLRLSEGYGLNGERLRELQRAGVSMVVSVDCGIASLAEAQVAREIGLELIVTDHHEMKMGLDGPILPLASVLVHPRLPAPEPYPFGDLSGAGVAFKLAWAVAQRATGSERVPADLREILLDAVGLAALGLVADVVPLRDENRIFVRHGLERIRTNPSVGLKALLDASGVKPDQVLTSEDVGFKLAPRLNAAGRLGCASFAVELLTTTSITKAVQLAQQLEALNSDRQSHERKYTQAAKEMVEEQFANDPAIVVGSEDWHPGVIGIVASRLVDYFGKPALVIAMQPNEPIATGSGRSVTGFALHTALVACDDILEGHGGHAAAAGLKVRQERIPALRERFNAYVTNHYPGGAPAQQLTLDAEVPLSAITFGLLKDLDKLEPYGAANPKPKFLAAGLKVEGARLIGTGEVQRHMDFRVRQGETTIRCVAWGMADRLEELMSANGDCCLAFTPKINEWKGYKKIELQVIDLKPGKTVPLV</sequence>
<feature type="coiled-coil region" evidence="6">
    <location>
        <begin position="327"/>
        <end position="354"/>
    </location>
</feature>
<evidence type="ECO:0000313" key="11">
    <source>
        <dbReference type="Proteomes" id="UP000464178"/>
    </source>
</evidence>
<evidence type="ECO:0000256" key="5">
    <source>
        <dbReference type="ARBA" id="ARBA00022839"/>
    </source>
</evidence>
<dbReference type="GO" id="GO:0006281">
    <property type="term" value="P:DNA repair"/>
    <property type="evidence" value="ECO:0007669"/>
    <property type="project" value="InterPro"/>
</dbReference>
<dbReference type="KEGG" id="gms:SOIL9_31620"/>
<dbReference type="GO" id="GO:0006310">
    <property type="term" value="P:DNA recombination"/>
    <property type="evidence" value="ECO:0007669"/>
    <property type="project" value="InterPro"/>
</dbReference>
<dbReference type="InterPro" id="IPR001667">
    <property type="entry name" value="DDH_dom"/>
</dbReference>
<gene>
    <name evidence="10" type="ORF">SOIL9_31620</name>
</gene>
<evidence type="ECO:0000313" key="10">
    <source>
        <dbReference type="EMBL" id="VTR94552.1"/>
    </source>
</evidence>
<feature type="domain" description="RecJ OB" evidence="9">
    <location>
        <begin position="473"/>
        <end position="582"/>
    </location>
</feature>
<dbReference type="InterPro" id="IPR003156">
    <property type="entry name" value="DHHA1_dom"/>
</dbReference>
<keyword evidence="3" id="KW-0540">Nuclease</keyword>
<dbReference type="PANTHER" id="PTHR30255:SF2">
    <property type="entry name" value="SINGLE-STRANDED-DNA-SPECIFIC EXONUCLEASE RECJ"/>
    <property type="match status" value="1"/>
</dbReference>
<dbReference type="RefSeq" id="WP_162669068.1">
    <property type="nucleotide sequence ID" value="NZ_LR593886.1"/>
</dbReference>
<dbReference type="Pfam" id="PF02272">
    <property type="entry name" value="DHHA1"/>
    <property type="match status" value="1"/>
</dbReference>
<dbReference type="InterPro" id="IPR041122">
    <property type="entry name" value="RecJ_OB"/>
</dbReference>
<feature type="domain" description="DHHA1" evidence="8">
    <location>
        <begin position="365"/>
        <end position="459"/>
    </location>
</feature>
<evidence type="ECO:0000259" key="9">
    <source>
        <dbReference type="Pfam" id="PF17768"/>
    </source>
</evidence>
<keyword evidence="11" id="KW-1185">Reference proteome</keyword>
<keyword evidence="5 10" id="KW-0269">Exonuclease</keyword>
<dbReference type="AlphaFoldDB" id="A0A6P2D507"/>
<dbReference type="EMBL" id="LR593886">
    <property type="protein sequence ID" value="VTR94552.1"/>
    <property type="molecule type" value="Genomic_DNA"/>
</dbReference>
<dbReference type="InterPro" id="IPR051673">
    <property type="entry name" value="SSDNA_exonuclease_RecJ"/>
</dbReference>
<dbReference type="NCBIfam" id="TIGR00644">
    <property type="entry name" value="recJ"/>
    <property type="match status" value="1"/>
</dbReference>
<evidence type="ECO:0000259" key="8">
    <source>
        <dbReference type="Pfam" id="PF02272"/>
    </source>
</evidence>
<protein>
    <recommendedName>
        <fullName evidence="2">Single-stranded-DNA-specific exonuclease RecJ</fullName>
    </recommendedName>
</protein>
<name>A0A6P2D507_9BACT</name>
<dbReference type="SUPFAM" id="SSF64182">
    <property type="entry name" value="DHH phosphoesterases"/>
    <property type="match status" value="1"/>
</dbReference>
<dbReference type="GO" id="GO:0008409">
    <property type="term" value="F:5'-3' exonuclease activity"/>
    <property type="evidence" value="ECO:0007669"/>
    <property type="project" value="InterPro"/>
</dbReference>
<evidence type="ECO:0000256" key="1">
    <source>
        <dbReference type="ARBA" id="ARBA00005915"/>
    </source>
</evidence>
<dbReference type="Pfam" id="PF17768">
    <property type="entry name" value="RecJ_OB"/>
    <property type="match status" value="1"/>
</dbReference>
<evidence type="ECO:0000256" key="4">
    <source>
        <dbReference type="ARBA" id="ARBA00022801"/>
    </source>
</evidence>
<comment type="similarity">
    <text evidence="1">Belongs to the RecJ family.</text>
</comment>
<keyword evidence="4" id="KW-0378">Hydrolase</keyword>
<dbReference type="InterPro" id="IPR004610">
    <property type="entry name" value="RecJ"/>
</dbReference>